<reference evidence="5 6" key="1">
    <citation type="submission" date="2020-02" db="EMBL/GenBank/DDBJ databases">
        <title>Synteny-based analysis reveals conserved mechanism for high triclosan tolerance in Pseudomonas, as well as instances of horizontal transfer.</title>
        <authorList>
            <person name="Mcfarland A.G."/>
            <person name="Bertucci H.K."/>
            <person name="Litmann E."/>
            <person name="Shen J."/>
            <person name="Huttenhower C."/>
            <person name="Hartmann E.M."/>
        </authorList>
    </citation>
    <scope>NUCLEOTIDE SEQUENCE [LARGE SCALE GENOMIC DNA]</scope>
    <source>
        <strain evidence="5 6">115A1</strain>
    </source>
</reference>
<dbReference type="Gene3D" id="1.10.10.10">
    <property type="entry name" value="Winged helix-like DNA-binding domain superfamily/Winged helix DNA-binding domain"/>
    <property type="match status" value="1"/>
</dbReference>
<organism evidence="5 6">
    <name type="scientific">Stutzerimonas azotifigens</name>
    <dbReference type="NCBI Taxonomy" id="291995"/>
    <lineage>
        <taxon>Bacteria</taxon>
        <taxon>Pseudomonadati</taxon>
        <taxon>Pseudomonadota</taxon>
        <taxon>Gammaproteobacteria</taxon>
        <taxon>Pseudomonadales</taxon>
        <taxon>Pseudomonadaceae</taxon>
        <taxon>Stutzerimonas</taxon>
    </lineage>
</organism>
<dbReference type="Pfam" id="PF01047">
    <property type="entry name" value="MarR"/>
    <property type="match status" value="1"/>
</dbReference>
<comment type="caution">
    <text evidence="5">The sequence shown here is derived from an EMBL/GenBank/DDBJ whole genome shotgun (WGS) entry which is preliminary data.</text>
</comment>
<keyword evidence="3" id="KW-0804">Transcription</keyword>
<dbReference type="InterPro" id="IPR023187">
    <property type="entry name" value="Tscrpt_reg_MarR-type_CS"/>
</dbReference>
<dbReference type="RefSeq" id="WP_181071269.1">
    <property type="nucleotide sequence ID" value="NZ_JAAMRF010000006.1"/>
</dbReference>
<dbReference type="SUPFAM" id="SSF46785">
    <property type="entry name" value="Winged helix' DNA-binding domain"/>
    <property type="match status" value="1"/>
</dbReference>
<protein>
    <submittedName>
        <fullName evidence="5">MarR family transcriptional regulator</fullName>
    </submittedName>
</protein>
<dbReference type="Proteomes" id="UP000786387">
    <property type="component" value="Unassembled WGS sequence"/>
</dbReference>
<feature type="domain" description="HTH marR-type" evidence="4">
    <location>
        <begin position="12"/>
        <end position="144"/>
    </location>
</feature>
<evidence type="ECO:0000313" key="6">
    <source>
        <dbReference type="Proteomes" id="UP000786387"/>
    </source>
</evidence>
<dbReference type="PROSITE" id="PS50995">
    <property type="entry name" value="HTH_MARR_2"/>
    <property type="match status" value="1"/>
</dbReference>
<evidence type="ECO:0000313" key="5">
    <source>
        <dbReference type="EMBL" id="MBA1274205.1"/>
    </source>
</evidence>
<sequence length="156" mass="17580">MPHFDRNNYPVEQSLGHLIALINQLKDRILERHLSDHELTAAQFKVVLLMNRRFASTPAELCRALSLDSGAMTRMLDRLETKGLLRRERSSTDRRQVQLVLTDRGQALGERVPEIAADSMNELTECLSAAEVSEFQRILTKMLSAADALPQPRGDA</sequence>
<dbReference type="SMART" id="SM00347">
    <property type="entry name" value="HTH_MARR"/>
    <property type="match status" value="1"/>
</dbReference>
<dbReference type="InterPro" id="IPR000835">
    <property type="entry name" value="HTH_MarR-typ"/>
</dbReference>
<gene>
    <name evidence="5" type="ORF">G7026_12645</name>
</gene>
<evidence type="ECO:0000256" key="3">
    <source>
        <dbReference type="ARBA" id="ARBA00023163"/>
    </source>
</evidence>
<dbReference type="PROSITE" id="PS01117">
    <property type="entry name" value="HTH_MARR_1"/>
    <property type="match status" value="1"/>
</dbReference>
<dbReference type="InterPro" id="IPR036390">
    <property type="entry name" value="WH_DNA-bd_sf"/>
</dbReference>
<evidence type="ECO:0000256" key="2">
    <source>
        <dbReference type="ARBA" id="ARBA00023125"/>
    </source>
</evidence>
<keyword evidence="1" id="KW-0805">Transcription regulation</keyword>
<keyword evidence="6" id="KW-1185">Reference proteome</keyword>
<dbReference type="InterPro" id="IPR036388">
    <property type="entry name" value="WH-like_DNA-bd_sf"/>
</dbReference>
<keyword evidence="2" id="KW-0238">DNA-binding</keyword>
<evidence type="ECO:0000259" key="4">
    <source>
        <dbReference type="PROSITE" id="PS50995"/>
    </source>
</evidence>
<dbReference type="PANTHER" id="PTHR42756:SF1">
    <property type="entry name" value="TRANSCRIPTIONAL REPRESSOR OF EMRAB OPERON"/>
    <property type="match status" value="1"/>
</dbReference>
<name>A0ABR5Z1W1_9GAMM</name>
<dbReference type="PANTHER" id="PTHR42756">
    <property type="entry name" value="TRANSCRIPTIONAL REGULATOR, MARR"/>
    <property type="match status" value="1"/>
</dbReference>
<accession>A0ABR5Z1W1</accession>
<dbReference type="EMBL" id="JAAMRF010000006">
    <property type="protein sequence ID" value="MBA1274205.1"/>
    <property type="molecule type" value="Genomic_DNA"/>
</dbReference>
<dbReference type="PRINTS" id="PR00598">
    <property type="entry name" value="HTHMARR"/>
</dbReference>
<evidence type="ECO:0000256" key="1">
    <source>
        <dbReference type="ARBA" id="ARBA00023015"/>
    </source>
</evidence>
<proteinExistence type="predicted"/>